<name>A0A644XL61_9ZZZZ</name>
<evidence type="ECO:0000256" key="1">
    <source>
        <dbReference type="SAM" id="Phobius"/>
    </source>
</evidence>
<gene>
    <name evidence="2" type="ORF">SDC9_62952</name>
</gene>
<keyword evidence="1" id="KW-0812">Transmembrane</keyword>
<reference evidence="2" key="1">
    <citation type="submission" date="2019-08" db="EMBL/GenBank/DDBJ databases">
        <authorList>
            <person name="Kucharzyk K."/>
            <person name="Murdoch R.W."/>
            <person name="Higgins S."/>
            <person name="Loffler F."/>
        </authorList>
    </citation>
    <scope>NUCLEOTIDE SEQUENCE</scope>
</reference>
<dbReference type="AlphaFoldDB" id="A0A644XL61"/>
<protein>
    <submittedName>
        <fullName evidence="2">Uncharacterized protein</fullName>
    </submittedName>
</protein>
<keyword evidence="1" id="KW-0472">Membrane</keyword>
<evidence type="ECO:0000313" key="2">
    <source>
        <dbReference type="EMBL" id="MPM16571.1"/>
    </source>
</evidence>
<sequence>MTCYILLTLNPISYIIHNINTEYSVPVKVSPVKTGYTVQVIYVLPDMMSLLEMRLSGWIAINLAIHFRCLISGQGYRDCLSGKEVTEVKKLFFPIILPILFVACTRSVYKPGFELSSAIIIAAVGIVFGFLVNLMAFSGKQKDKTAE</sequence>
<comment type="caution">
    <text evidence="2">The sequence shown here is derived from an EMBL/GenBank/DDBJ whole genome shotgun (WGS) entry which is preliminary data.</text>
</comment>
<feature type="transmembrane region" description="Helical" evidence="1">
    <location>
        <begin position="115"/>
        <end position="137"/>
    </location>
</feature>
<organism evidence="2">
    <name type="scientific">bioreactor metagenome</name>
    <dbReference type="NCBI Taxonomy" id="1076179"/>
    <lineage>
        <taxon>unclassified sequences</taxon>
        <taxon>metagenomes</taxon>
        <taxon>ecological metagenomes</taxon>
    </lineage>
</organism>
<feature type="transmembrane region" description="Helical" evidence="1">
    <location>
        <begin position="91"/>
        <end position="109"/>
    </location>
</feature>
<accession>A0A644XL61</accession>
<keyword evidence="1" id="KW-1133">Transmembrane helix</keyword>
<dbReference type="EMBL" id="VSSQ01002637">
    <property type="protein sequence ID" value="MPM16571.1"/>
    <property type="molecule type" value="Genomic_DNA"/>
</dbReference>
<proteinExistence type="predicted"/>